<feature type="transmembrane region" description="Helical" evidence="6">
    <location>
        <begin position="7"/>
        <end position="27"/>
    </location>
</feature>
<gene>
    <name evidence="7" type="ORF">AsFPU1_1453</name>
</gene>
<comment type="similarity">
    <text evidence="2">Belongs to the autoinducer-2 exporter (AI-2E) (TC 2.A.86) family.</text>
</comment>
<keyword evidence="5 6" id="KW-0472">Membrane</keyword>
<evidence type="ECO:0000313" key="8">
    <source>
        <dbReference type="Proteomes" id="UP000287247"/>
    </source>
</evidence>
<comment type="subcellular location">
    <subcellularLocation>
        <location evidence="1">Membrane</location>
        <topology evidence="1">Multi-pass membrane protein</topology>
    </subcellularLocation>
</comment>
<dbReference type="AlphaFoldDB" id="A0A401IFI4"/>
<evidence type="ECO:0000256" key="5">
    <source>
        <dbReference type="ARBA" id="ARBA00023136"/>
    </source>
</evidence>
<evidence type="ECO:0000256" key="3">
    <source>
        <dbReference type="ARBA" id="ARBA00022692"/>
    </source>
</evidence>
<evidence type="ECO:0000256" key="4">
    <source>
        <dbReference type="ARBA" id="ARBA00022989"/>
    </source>
</evidence>
<reference evidence="8" key="1">
    <citation type="submission" date="2017-05" db="EMBL/GenBank/DDBJ databases">
        <title>Physiological properties and genetic analysis related to exopolysaccharide production of fresh-water unicellular cyanobacterium Aphanothece sacrum, Suizenji Nori, that has been cultured as a food source in Japan.</title>
        <authorList>
            <person name="Kanesaki Y."/>
            <person name="Yoshikawa S."/>
            <person name="Ohki K."/>
        </authorList>
    </citation>
    <scope>NUCLEOTIDE SEQUENCE [LARGE SCALE GENOMIC DNA]</scope>
    <source>
        <strain evidence="8">FPU1</strain>
    </source>
</reference>
<evidence type="ECO:0000313" key="7">
    <source>
        <dbReference type="EMBL" id="GBF80052.1"/>
    </source>
</evidence>
<feature type="transmembrane region" description="Helical" evidence="6">
    <location>
        <begin position="63"/>
        <end position="87"/>
    </location>
</feature>
<feature type="transmembrane region" description="Helical" evidence="6">
    <location>
        <begin position="33"/>
        <end position="51"/>
    </location>
</feature>
<sequence>MTEKKQLSSILPLLIGVACVVIIVAGMRAASSILNSFFLGLMIAIGIAPLLRWLNSKRIPQGLALVLVILGVLVAGLIFITFLGVSLSQLSETLPSYELKLTEFKDHIEVILRESGLNAQQLIPLSQLSIINYQLSINNKMSFTIKINPSLTLKFS</sequence>
<accession>A0A401IFI4</accession>
<name>A0A401IFI4_APHSA</name>
<dbReference type="PROSITE" id="PS51257">
    <property type="entry name" value="PROKAR_LIPOPROTEIN"/>
    <property type="match status" value="1"/>
</dbReference>
<keyword evidence="4 6" id="KW-1133">Transmembrane helix</keyword>
<evidence type="ECO:0000256" key="1">
    <source>
        <dbReference type="ARBA" id="ARBA00004141"/>
    </source>
</evidence>
<comment type="caution">
    <text evidence="7">The sequence shown here is derived from an EMBL/GenBank/DDBJ whole genome shotgun (WGS) entry which is preliminary data.</text>
</comment>
<keyword evidence="3 6" id="KW-0812">Transmembrane</keyword>
<dbReference type="GO" id="GO:0016020">
    <property type="term" value="C:membrane"/>
    <property type="evidence" value="ECO:0007669"/>
    <property type="project" value="UniProtKB-SubCell"/>
</dbReference>
<organism evidence="7 8">
    <name type="scientific">Aphanothece sacrum FPU1</name>
    <dbReference type="NCBI Taxonomy" id="1920663"/>
    <lineage>
        <taxon>Bacteria</taxon>
        <taxon>Bacillati</taxon>
        <taxon>Cyanobacteriota</taxon>
        <taxon>Cyanophyceae</taxon>
        <taxon>Oscillatoriophycideae</taxon>
        <taxon>Chroococcales</taxon>
        <taxon>Aphanothecaceae</taxon>
        <taxon>Aphanothece</taxon>
    </lineage>
</organism>
<dbReference type="Proteomes" id="UP000287247">
    <property type="component" value="Unassembled WGS sequence"/>
</dbReference>
<protein>
    <submittedName>
        <fullName evidence="7">Membrane protein</fullName>
    </submittedName>
</protein>
<dbReference type="RefSeq" id="WP_124973499.1">
    <property type="nucleotide sequence ID" value="NZ_BDQK01000005.1"/>
</dbReference>
<keyword evidence="8" id="KW-1185">Reference proteome</keyword>
<evidence type="ECO:0000256" key="2">
    <source>
        <dbReference type="ARBA" id="ARBA00009773"/>
    </source>
</evidence>
<dbReference type="InterPro" id="IPR002549">
    <property type="entry name" value="AI-2E-like"/>
</dbReference>
<dbReference type="EMBL" id="BDQK01000005">
    <property type="protein sequence ID" value="GBF80052.1"/>
    <property type="molecule type" value="Genomic_DNA"/>
</dbReference>
<evidence type="ECO:0000256" key="6">
    <source>
        <dbReference type="SAM" id="Phobius"/>
    </source>
</evidence>
<dbReference type="Pfam" id="PF01594">
    <property type="entry name" value="AI-2E_transport"/>
    <property type="match status" value="1"/>
</dbReference>
<proteinExistence type="inferred from homology"/>